<evidence type="ECO:0000256" key="12">
    <source>
        <dbReference type="ARBA" id="ARBA00023224"/>
    </source>
</evidence>
<dbReference type="AlphaFoldDB" id="A0A3B3TC40"/>
<dbReference type="PANTHER" id="PTHR24247:SF278">
    <property type="entry name" value="HISTAMINE H2 RECEPTOR"/>
    <property type="match status" value="1"/>
</dbReference>
<accession>A0A3B3TC40</accession>
<feature type="transmembrane region" description="Helical" evidence="16">
    <location>
        <begin position="145"/>
        <end position="168"/>
    </location>
</feature>
<evidence type="ECO:0000256" key="8">
    <source>
        <dbReference type="ARBA" id="ARBA00023139"/>
    </source>
</evidence>
<dbReference type="FunFam" id="1.20.1070.10:FF:000121">
    <property type="entry name" value="Histamine H2 receptor"/>
    <property type="match status" value="1"/>
</dbReference>
<feature type="transmembrane region" description="Helical" evidence="16">
    <location>
        <begin position="65"/>
        <end position="84"/>
    </location>
</feature>
<dbReference type="PROSITE" id="PS00237">
    <property type="entry name" value="G_PROTEIN_RECEP_F1_1"/>
    <property type="match status" value="1"/>
</dbReference>
<dbReference type="GO" id="GO:0005886">
    <property type="term" value="C:plasma membrane"/>
    <property type="evidence" value="ECO:0007669"/>
    <property type="project" value="UniProtKB-SubCell"/>
</dbReference>
<feature type="transmembrane region" description="Helical" evidence="16">
    <location>
        <begin position="199"/>
        <end position="218"/>
    </location>
</feature>
<protein>
    <recommendedName>
        <fullName evidence="2">Histamine H2 receptor</fullName>
    </recommendedName>
    <alternativeName>
        <fullName evidence="14">Gastric receptor I</fullName>
    </alternativeName>
</protein>
<evidence type="ECO:0000256" key="7">
    <source>
        <dbReference type="ARBA" id="ARBA00023136"/>
    </source>
</evidence>
<keyword evidence="8" id="KW-0564">Palmitate</keyword>
<keyword evidence="19" id="KW-1185">Reference proteome</keyword>
<keyword evidence="3" id="KW-1003">Cell membrane</keyword>
<evidence type="ECO:0000256" key="16">
    <source>
        <dbReference type="SAM" id="Phobius"/>
    </source>
</evidence>
<organism evidence="18 19">
    <name type="scientific">Paramormyrops kingsleyae</name>
    <dbReference type="NCBI Taxonomy" id="1676925"/>
    <lineage>
        <taxon>Eukaryota</taxon>
        <taxon>Metazoa</taxon>
        <taxon>Chordata</taxon>
        <taxon>Craniata</taxon>
        <taxon>Vertebrata</taxon>
        <taxon>Euteleostomi</taxon>
        <taxon>Actinopterygii</taxon>
        <taxon>Neopterygii</taxon>
        <taxon>Teleostei</taxon>
        <taxon>Osteoglossocephala</taxon>
        <taxon>Osteoglossomorpha</taxon>
        <taxon>Osteoglossiformes</taxon>
        <taxon>Mormyridae</taxon>
        <taxon>Paramormyrops</taxon>
    </lineage>
</organism>
<keyword evidence="13" id="KW-0449">Lipoprotein</keyword>
<evidence type="ECO:0000313" key="18">
    <source>
        <dbReference type="Ensembl" id="ENSPKIP00000039988.1"/>
    </source>
</evidence>
<dbReference type="STRING" id="1676925.ENSPKIP00000039988"/>
<evidence type="ECO:0000259" key="17">
    <source>
        <dbReference type="PROSITE" id="PS50262"/>
    </source>
</evidence>
<keyword evidence="10 15" id="KW-0675">Receptor</keyword>
<dbReference type="Gene3D" id="1.20.1070.10">
    <property type="entry name" value="Rhodopsin 7-helix transmembrane proteins"/>
    <property type="match status" value="1"/>
</dbReference>
<feature type="transmembrane region" description="Helical" evidence="16">
    <location>
        <begin position="104"/>
        <end position="124"/>
    </location>
</feature>
<evidence type="ECO:0000256" key="9">
    <source>
        <dbReference type="ARBA" id="ARBA00023157"/>
    </source>
</evidence>
<dbReference type="GO" id="GO:0030425">
    <property type="term" value="C:dendrite"/>
    <property type="evidence" value="ECO:0007669"/>
    <property type="project" value="TreeGrafter"/>
</dbReference>
<dbReference type="InterPro" id="IPR017452">
    <property type="entry name" value="GPCR_Rhodpsn_7TM"/>
</dbReference>
<dbReference type="GeneTree" id="ENSGT00940000158761"/>
<evidence type="ECO:0000256" key="11">
    <source>
        <dbReference type="ARBA" id="ARBA00023180"/>
    </source>
</evidence>
<feature type="transmembrane region" description="Helical" evidence="16">
    <location>
        <begin position="248"/>
        <end position="265"/>
    </location>
</feature>
<evidence type="ECO:0000256" key="5">
    <source>
        <dbReference type="ARBA" id="ARBA00022989"/>
    </source>
</evidence>
<dbReference type="GO" id="GO:0007187">
    <property type="term" value="P:G protein-coupled receptor signaling pathway, coupled to cyclic nucleotide second messenger"/>
    <property type="evidence" value="ECO:0007669"/>
    <property type="project" value="TreeGrafter"/>
</dbReference>
<dbReference type="GO" id="GO:0045202">
    <property type="term" value="C:synapse"/>
    <property type="evidence" value="ECO:0007669"/>
    <property type="project" value="GOC"/>
</dbReference>
<evidence type="ECO:0000256" key="10">
    <source>
        <dbReference type="ARBA" id="ARBA00023170"/>
    </source>
</evidence>
<dbReference type="GO" id="GO:0004993">
    <property type="term" value="F:G protein-coupled serotonin receptor activity"/>
    <property type="evidence" value="ECO:0007669"/>
    <property type="project" value="TreeGrafter"/>
</dbReference>
<keyword evidence="9" id="KW-1015">Disulfide bond</keyword>
<keyword evidence="4 15" id="KW-0812">Transmembrane</keyword>
<keyword evidence="7 16" id="KW-0472">Membrane</keyword>
<dbReference type="InterPro" id="IPR002233">
    <property type="entry name" value="ADR_fam"/>
</dbReference>
<dbReference type="GO" id="GO:0030594">
    <property type="term" value="F:neurotransmitter receptor activity"/>
    <property type="evidence" value="ECO:0007669"/>
    <property type="project" value="TreeGrafter"/>
</dbReference>
<dbReference type="InterPro" id="IPR000276">
    <property type="entry name" value="GPCR_Rhodpsn"/>
</dbReference>
<name>A0A3B3TC40_9TELE</name>
<keyword evidence="6 15" id="KW-0297">G-protein coupled receptor</keyword>
<dbReference type="PRINTS" id="PR00237">
    <property type="entry name" value="GPCRRHODOPSN"/>
</dbReference>
<evidence type="ECO:0000256" key="1">
    <source>
        <dbReference type="ARBA" id="ARBA00004651"/>
    </source>
</evidence>
<comment type="similarity">
    <text evidence="15">Belongs to the G-protein coupled receptor 1 family.</text>
</comment>
<dbReference type="Proteomes" id="UP000261540">
    <property type="component" value="Unplaced"/>
</dbReference>
<dbReference type="GO" id="GO:0007268">
    <property type="term" value="P:chemical synaptic transmission"/>
    <property type="evidence" value="ECO:0007669"/>
    <property type="project" value="TreeGrafter"/>
</dbReference>
<dbReference type="SUPFAM" id="SSF81321">
    <property type="entry name" value="Family A G protein-coupled receptor-like"/>
    <property type="match status" value="1"/>
</dbReference>
<dbReference type="PROSITE" id="PS50262">
    <property type="entry name" value="G_PROTEIN_RECEP_F1_2"/>
    <property type="match status" value="1"/>
</dbReference>
<evidence type="ECO:0000313" key="19">
    <source>
        <dbReference type="Proteomes" id="UP000261540"/>
    </source>
</evidence>
<dbReference type="GO" id="GO:0004969">
    <property type="term" value="F:histamine receptor activity"/>
    <property type="evidence" value="ECO:0007669"/>
    <property type="project" value="Ensembl"/>
</dbReference>
<evidence type="ECO:0000256" key="4">
    <source>
        <dbReference type="ARBA" id="ARBA00022692"/>
    </source>
</evidence>
<dbReference type="Ensembl" id="ENSPKIT00000021002.1">
    <property type="protein sequence ID" value="ENSPKIP00000039988.1"/>
    <property type="gene ID" value="ENSPKIG00000017130.1"/>
</dbReference>
<keyword evidence="5 16" id="KW-1133">Transmembrane helix</keyword>
<sequence length="366" mass="40829">MFLECLVTQKARTGSLTVNRCLATIPGEILQGVGLVLVIFLTVFGNVLVCLAVGACRKLRCVTNGLVVSLATTDLLLGLLVLPFSAMRQLRGDWPLGAMFCNVYVSLDVMLCTASILNLLVISVDRYFAITAPLRYPTMVTSTRIMVAMALIWIISLMVSFLPIHLGWNTRDHSIQNYGQDDGRECHFELNPSYVLVDAFATFYLPLLVMCCTYYRIFRIAREQAKRINARPTSACVAAAVREHKATMTLAGILGAFIICWFPYFTYFTYRGLYEETVNPTVNSVVLWLGYLNSAINPVLYAALNRDFRNAYEQLLRCKSQDPYISSSTVAPTGEMVFLCAHTTCNVESHGNIDRLSNGRDDCLLI</sequence>
<proteinExistence type="inferred from homology"/>
<evidence type="ECO:0000256" key="14">
    <source>
        <dbReference type="ARBA" id="ARBA00031105"/>
    </source>
</evidence>
<evidence type="ECO:0000256" key="3">
    <source>
        <dbReference type="ARBA" id="ARBA00022475"/>
    </source>
</evidence>
<feature type="transmembrane region" description="Helical" evidence="16">
    <location>
        <begin position="285"/>
        <end position="304"/>
    </location>
</feature>
<reference evidence="18" key="1">
    <citation type="submission" date="2025-08" db="UniProtKB">
        <authorList>
            <consortium name="Ensembl"/>
        </authorList>
    </citation>
    <scope>IDENTIFICATION</scope>
</reference>
<evidence type="ECO:0000256" key="13">
    <source>
        <dbReference type="ARBA" id="ARBA00023288"/>
    </source>
</evidence>
<dbReference type="Pfam" id="PF00001">
    <property type="entry name" value="7tm_1"/>
    <property type="match status" value="1"/>
</dbReference>
<dbReference type="PANTHER" id="PTHR24247">
    <property type="entry name" value="5-HYDROXYTRYPTAMINE RECEPTOR"/>
    <property type="match status" value="1"/>
</dbReference>
<feature type="domain" description="G-protein coupled receptors family 1 profile" evidence="17">
    <location>
        <begin position="45"/>
        <end position="301"/>
    </location>
</feature>
<feature type="transmembrane region" description="Helical" evidence="16">
    <location>
        <begin position="29"/>
        <end position="53"/>
    </location>
</feature>
<evidence type="ECO:0000256" key="6">
    <source>
        <dbReference type="ARBA" id="ARBA00023040"/>
    </source>
</evidence>
<dbReference type="PRINTS" id="PR01103">
    <property type="entry name" value="ADRENERGICR"/>
</dbReference>
<keyword evidence="12 15" id="KW-0807">Transducer</keyword>
<keyword evidence="11" id="KW-0325">Glycoprotein</keyword>
<comment type="subcellular location">
    <subcellularLocation>
        <location evidence="1">Cell membrane</location>
        <topology evidence="1">Multi-pass membrane protein</topology>
    </subcellularLocation>
</comment>
<reference evidence="18" key="2">
    <citation type="submission" date="2025-09" db="UniProtKB">
        <authorList>
            <consortium name="Ensembl"/>
        </authorList>
    </citation>
    <scope>IDENTIFICATION</scope>
</reference>
<dbReference type="GO" id="GO:0004935">
    <property type="term" value="F:adrenergic receptor activity"/>
    <property type="evidence" value="ECO:0007669"/>
    <property type="project" value="InterPro"/>
</dbReference>
<evidence type="ECO:0000256" key="15">
    <source>
        <dbReference type="RuleBase" id="RU000688"/>
    </source>
</evidence>
<evidence type="ECO:0000256" key="2">
    <source>
        <dbReference type="ARBA" id="ARBA00014565"/>
    </source>
</evidence>
<dbReference type="SMART" id="SM01381">
    <property type="entry name" value="7TM_GPCR_Srsx"/>
    <property type="match status" value="1"/>
</dbReference>